<dbReference type="AlphaFoldDB" id="A0A951PZ28"/>
<evidence type="ECO:0000259" key="2">
    <source>
        <dbReference type="Pfam" id="PF12708"/>
    </source>
</evidence>
<proteinExistence type="predicted"/>
<name>A0A951PZ28_9NOST</name>
<dbReference type="EMBL" id="JAHHHN010000005">
    <property type="protein sequence ID" value="MBW4561681.1"/>
    <property type="molecule type" value="Genomic_DNA"/>
</dbReference>
<reference evidence="3" key="1">
    <citation type="submission" date="2021-05" db="EMBL/GenBank/DDBJ databases">
        <authorList>
            <person name="Pietrasiak N."/>
            <person name="Ward R."/>
            <person name="Stajich J.E."/>
            <person name="Kurbessoian T."/>
        </authorList>
    </citation>
    <scope>NUCLEOTIDE SEQUENCE</scope>
    <source>
        <strain evidence="3">JT2-VF2</strain>
    </source>
</reference>
<dbReference type="GO" id="GO:0016787">
    <property type="term" value="F:hydrolase activity"/>
    <property type="evidence" value="ECO:0007669"/>
    <property type="project" value="UniProtKB-KW"/>
</dbReference>
<evidence type="ECO:0000313" key="4">
    <source>
        <dbReference type="Proteomes" id="UP000715781"/>
    </source>
</evidence>
<dbReference type="InterPro" id="IPR024535">
    <property type="entry name" value="RHGA/B-epi-like_pectate_lyase"/>
</dbReference>
<gene>
    <name evidence="3" type="ORF">KME32_11100</name>
</gene>
<dbReference type="InterPro" id="IPR012334">
    <property type="entry name" value="Pectin_lyas_fold"/>
</dbReference>
<comment type="caution">
    <text evidence="3">The sequence shown here is derived from an EMBL/GenBank/DDBJ whole genome shotgun (WGS) entry which is preliminary data.</text>
</comment>
<dbReference type="Proteomes" id="UP000715781">
    <property type="component" value="Unassembled WGS sequence"/>
</dbReference>
<protein>
    <submittedName>
        <fullName evidence="3">Glycoside hydrolase family 55 protein</fullName>
    </submittedName>
</protein>
<dbReference type="InterPro" id="IPR011050">
    <property type="entry name" value="Pectin_lyase_fold/virulence"/>
</dbReference>
<feature type="domain" description="Rhamnogalacturonase A/B/Epimerase-like pectate lyase" evidence="2">
    <location>
        <begin position="65"/>
        <end position="270"/>
    </location>
</feature>
<evidence type="ECO:0000313" key="3">
    <source>
        <dbReference type="EMBL" id="MBW4561681.1"/>
    </source>
</evidence>
<feature type="chain" id="PRO_5037786703" evidence="1">
    <location>
        <begin position="20"/>
        <end position="670"/>
    </location>
</feature>
<keyword evidence="1" id="KW-0732">Signal</keyword>
<accession>A0A951PZ28</accession>
<reference evidence="3" key="2">
    <citation type="journal article" date="2022" name="Microbiol. Resour. Announc.">
        <title>Metagenome Sequencing to Explore Phylogenomics of Terrestrial Cyanobacteria.</title>
        <authorList>
            <person name="Ward R.D."/>
            <person name="Stajich J.E."/>
            <person name="Johansen J.R."/>
            <person name="Huntemann M."/>
            <person name="Clum A."/>
            <person name="Foster B."/>
            <person name="Foster B."/>
            <person name="Roux S."/>
            <person name="Palaniappan K."/>
            <person name="Varghese N."/>
            <person name="Mukherjee S."/>
            <person name="Reddy T.B.K."/>
            <person name="Daum C."/>
            <person name="Copeland A."/>
            <person name="Chen I.A."/>
            <person name="Ivanova N.N."/>
            <person name="Kyrpides N.C."/>
            <person name="Shapiro N."/>
            <person name="Eloe-Fadrosh E.A."/>
            <person name="Pietrasiak N."/>
        </authorList>
    </citation>
    <scope>NUCLEOTIDE SEQUENCE</scope>
    <source>
        <strain evidence="3">JT2-VF2</strain>
    </source>
</reference>
<dbReference type="Gene3D" id="2.160.20.10">
    <property type="entry name" value="Single-stranded right-handed beta-helix, Pectin lyase-like"/>
    <property type="match status" value="2"/>
</dbReference>
<dbReference type="SUPFAM" id="SSF51126">
    <property type="entry name" value="Pectin lyase-like"/>
    <property type="match status" value="2"/>
</dbReference>
<keyword evidence="3" id="KW-0378">Hydrolase</keyword>
<feature type="signal peptide" evidence="1">
    <location>
        <begin position="1"/>
        <end position="19"/>
    </location>
</feature>
<sequence length="670" mass="72734">MIRSRTLVLKLLPISLFSAFLVTTCVDYTKNGENEIVALGAAIAPAKENIIYPQNVAVVDVTSPKYGAVPNDGRDDTQAIQKALSQFPSGGRVIYLPNGVYNVSDSLHWPTGIRYRSDYKRTVLQGQSKDGVIIQLNNSSPKFQNPQQPRPVISTGFDPDLDRKSEDFKASLVAQRFGNSVRNLTINTGKNNPGAEGLNFTANNQGAVRSVKIISADRQGRTGLALTHGEVGPLLVEDVEIVGFDNGIRTNNGINGVSLQNITVRDQKRAGIFNGGQVMSLEGFSSFNAVPAIVNGRNPNGGNDPGSTLTLINAKLTGRGNAKTLPAISSAGFIYARNVVSSGYSNVLSSNARNAVKTVKKSAISEFTSHPILSKFDSPQRSLQLPIKQFPKLAWDNPKNWVSVQQFGAIPNDKKDDTAAFQAAIDSGATTVLVPQTGYFTINGSLKLRGNVRRLTGAEGWIDGSGEIIADNGSQPTLIVENFFVAFGSKLQWRTVAKRTVVYRSISHLNLESKGSGDLFIDDAVMGQVRFLNPDQRIWARQLNPEGRSRTNVVNRGAKLWILGFKTEHGKTKVETTNGGFTEFLGGLIYAAGKQDAKEPLFRIVNASASFAGVAEAYFDRDTYQIWVEETRGRTTKTLKRSEVPGRSTSNGMAMVLYAGFDKPPQTRGR</sequence>
<evidence type="ECO:0000256" key="1">
    <source>
        <dbReference type="SAM" id="SignalP"/>
    </source>
</evidence>
<organism evidence="3 4">
    <name type="scientific">Mojavia pulchra JT2-VF2</name>
    <dbReference type="NCBI Taxonomy" id="287848"/>
    <lineage>
        <taxon>Bacteria</taxon>
        <taxon>Bacillati</taxon>
        <taxon>Cyanobacteriota</taxon>
        <taxon>Cyanophyceae</taxon>
        <taxon>Nostocales</taxon>
        <taxon>Nostocaceae</taxon>
    </lineage>
</organism>
<dbReference type="Pfam" id="PF12708">
    <property type="entry name" value="Pect-lyase_RHGA_epim"/>
    <property type="match status" value="1"/>
</dbReference>